<evidence type="ECO:0000313" key="3">
    <source>
        <dbReference type="Proteomes" id="UP000889800"/>
    </source>
</evidence>
<reference evidence="3" key="1">
    <citation type="submission" date="2005-08" db="EMBL/GenBank/DDBJ databases">
        <title>Complete sequence of chromosome 1 of Synechococcus elongatus PCC 7942.</title>
        <authorList>
            <consortium name="US DOE Joint Genome Institute"/>
            <person name="Copeland A."/>
            <person name="Lucas S."/>
            <person name="Lapidus A."/>
            <person name="Barry K."/>
            <person name="Detter J.C."/>
            <person name="Glavina T."/>
            <person name="Hammon N."/>
            <person name="Israni S."/>
            <person name="Pitluck S."/>
            <person name="Schmutz J."/>
            <person name="Larimer F."/>
            <person name="Land M."/>
            <person name="Kyrpides N."/>
            <person name="Lykidis A."/>
            <person name="Richardson P."/>
        </authorList>
    </citation>
    <scope>NUCLEOTIDE SEQUENCE [LARGE SCALE GENOMIC DNA]</scope>
    <source>
        <strain evidence="3">ATCC 33912 / PCC 7942 / FACHB-805</strain>
    </source>
</reference>
<dbReference type="BioCyc" id="SYNEL:SYNPCC7942_0629-MONOMER"/>
<protein>
    <submittedName>
        <fullName evidence="2">Uncharacterized protein</fullName>
    </submittedName>
</protein>
<keyword evidence="1" id="KW-0472">Membrane</keyword>
<keyword evidence="1" id="KW-1133">Transmembrane helix</keyword>
<dbReference type="RefSeq" id="WP_011377654.1">
    <property type="nucleotide sequence ID" value="NC_007604.1"/>
</dbReference>
<dbReference type="AlphaFoldDB" id="Q31QK8"/>
<feature type="transmembrane region" description="Helical" evidence="1">
    <location>
        <begin position="44"/>
        <end position="62"/>
    </location>
</feature>
<keyword evidence="1" id="KW-0812">Transmembrane</keyword>
<dbReference type="HOGENOM" id="CLU_2866190_0_0_3"/>
<sequence>MDWLLAGWPTPLLEIAIAAAIVHCAAGLWATAIATRKGHRAGQWLLIGLIGGSFAVLLSRRLSDRTNP</sequence>
<dbReference type="OrthoDB" id="468246at2"/>
<proteinExistence type="predicted"/>
<accession>Q31QK8</accession>
<name>Q31QK8_SYNE7</name>
<evidence type="ECO:0000256" key="1">
    <source>
        <dbReference type="SAM" id="Phobius"/>
    </source>
</evidence>
<dbReference type="Proteomes" id="UP000889800">
    <property type="component" value="Chromosome"/>
</dbReference>
<dbReference type="GeneID" id="72429462"/>
<organism evidence="2 3">
    <name type="scientific">Synechococcus elongatus (strain ATCC 33912 / PCC 7942 / FACHB-805)</name>
    <name type="common">Anacystis nidulans R2</name>
    <dbReference type="NCBI Taxonomy" id="1140"/>
    <lineage>
        <taxon>Bacteria</taxon>
        <taxon>Bacillati</taxon>
        <taxon>Cyanobacteriota</taxon>
        <taxon>Cyanophyceae</taxon>
        <taxon>Synechococcales</taxon>
        <taxon>Synechococcaceae</taxon>
        <taxon>Synechococcus</taxon>
    </lineage>
</organism>
<dbReference type="PaxDb" id="1140-Synpcc7942_0629"/>
<dbReference type="EMBL" id="CP000100">
    <property type="protein sequence ID" value="ABB56661.1"/>
    <property type="molecule type" value="Genomic_DNA"/>
</dbReference>
<dbReference type="KEGG" id="syf:Synpcc7942_0629"/>
<evidence type="ECO:0000313" key="2">
    <source>
        <dbReference type="EMBL" id="ABB56661.1"/>
    </source>
</evidence>
<gene>
    <name evidence="2" type="ordered locus">Synpcc7942_0629</name>
</gene>
<feature type="transmembrane region" description="Helical" evidence="1">
    <location>
        <begin position="12"/>
        <end position="32"/>
    </location>
</feature>
<keyword evidence="3" id="KW-1185">Reference proteome</keyword>